<name>A0A6A1QLN6_BALPH</name>
<evidence type="ECO:0000256" key="1">
    <source>
        <dbReference type="SAM" id="MobiDB-lite"/>
    </source>
</evidence>
<feature type="compositionally biased region" description="Basic and acidic residues" evidence="1">
    <location>
        <begin position="17"/>
        <end position="31"/>
    </location>
</feature>
<feature type="non-terminal residue" evidence="2">
    <location>
        <position position="170"/>
    </location>
</feature>
<dbReference type="OrthoDB" id="9536402at2759"/>
<protein>
    <submittedName>
        <fullName evidence="2">Uncharacterized protein</fullName>
    </submittedName>
</protein>
<reference evidence="2 3" key="1">
    <citation type="journal article" date="2019" name="PLoS ONE">
        <title>Genomic analyses reveal an absence of contemporary introgressive admixture between fin whales and blue whales, despite known hybrids.</title>
        <authorList>
            <person name="Westbury M.V."/>
            <person name="Petersen B."/>
            <person name="Lorenzen E.D."/>
        </authorList>
    </citation>
    <scope>NUCLEOTIDE SEQUENCE [LARGE SCALE GENOMIC DNA]</scope>
    <source>
        <strain evidence="2">FinWhale-01</strain>
    </source>
</reference>
<sequence>PKCSPNYALGSSSPLHAELRSHCPETKPEHQRLKRGSWLVAPQSPQGAAPLLHQGTSAIDLESSSFQEGANPTQLGAYEREQPASSLGGSLTWGEVWEALWAPGWTVQHAGGGQTRARAEGSQETPSLLFQTLPVHEVPSGNSLPASYTFPKQQSSTPCKAPFFLDRLSR</sequence>
<feature type="non-terminal residue" evidence="2">
    <location>
        <position position="1"/>
    </location>
</feature>
<dbReference type="Proteomes" id="UP000437017">
    <property type="component" value="Unassembled WGS sequence"/>
</dbReference>
<evidence type="ECO:0000313" key="3">
    <source>
        <dbReference type="Proteomes" id="UP000437017"/>
    </source>
</evidence>
<organism evidence="2 3">
    <name type="scientific">Balaenoptera physalus</name>
    <name type="common">Fin whale</name>
    <name type="synonym">Balaena physalus</name>
    <dbReference type="NCBI Taxonomy" id="9770"/>
    <lineage>
        <taxon>Eukaryota</taxon>
        <taxon>Metazoa</taxon>
        <taxon>Chordata</taxon>
        <taxon>Craniata</taxon>
        <taxon>Vertebrata</taxon>
        <taxon>Euteleostomi</taxon>
        <taxon>Mammalia</taxon>
        <taxon>Eutheria</taxon>
        <taxon>Laurasiatheria</taxon>
        <taxon>Artiodactyla</taxon>
        <taxon>Whippomorpha</taxon>
        <taxon>Cetacea</taxon>
        <taxon>Mysticeti</taxon>
        <taxon>Balaenopteridae</taxon>
        <taxon>Balaenoptera</taxon>
    </lineage>
</organism>
<gene>
    <name evidence="2" type="ORF">E2I00_019428</name>
</gene>
<evidence type="ECO:0000313" key="2">
    <source>
        <dbReference type="EMBL" id="KAB0406976.1"/>
    </source>
</evidence>
<comment type="caution">
    <text evidence="2">The sequence shown here is derived from an EMBL/GenBank/DDBJ whole genome shotgun (WGS) entry which is preliminary data.</text>
</comment>
<accession>A0A6A1QLN6</accession>
<feature type="region of interest" description="Disordered" evidence="1">
    <location>
        <begin position="1"/>
        <end position="35"/>
    </location>
</feature>
<dbReference type="AlphaFoldDB" id="A0A6A1QLN6"/>
<keyword evidence="3" id="KW-1185">Reference proteome</keyword>
<feature type="compositionally biased region" description="Polar residues" evidence="1">
    <location>
        <begin position="64"/>
        <end position="74"/>
    </location>
</feature>
<feature type="region of interest" description="Disordered" evidence="1">
    <location>
        <begin position="64"/>
        <end position="86"/>
    </location>
</feature>
<proteinExistence type="predicted"/>
<dbReference type="EMBL" id="SGJD01000107">
    <property type="protein sequence ID" value="KAB0406976.1"/>
    <property type="molecule type" value="Genomic_DNA"/>
</dbReference>